<proteinExistence type="predicted"/>
<accession>A0A2N9F321</accession>
<evidence type="ECO:0000256" key="1">
    <source>
        <dbReference type="SAM" id="MobiDB-lite"/>
    </source>
</evidence>
<dbReference type="AlphaFoldDB" id="A0A2N9F321"/>
<protein>
    <recommendedName>
        <fullName evidence="3">DUF4228 domain-containing protein</fullName>
    </recommendedName>
</protein>
<sequence>MGACFSSRTTSASTFNNIRVVHLNGFVEEFENPVNVAQVADKSPKHFLCTQVQLLSTCPKPLKPDTQLEPGNIYFLLPFSALQADVSPMDLASIVRKLTAMAKTSHCKSKSPRISPLLSQNDSNPATTTSSHNQFMESETSVVAYGVGQRSWRPALDTIREQREVLEVGQS</sequence>
<evidence type="ECO:0008006" key="3">
    <source>
        <dbReference type="Google" id="ProtNLM"/>
    </source>
</evidence>
<evidence type="ECO:0000313" key="2">
    <source>
        <dbReference type="EMBL" id="SPC81543.1"/>
    </source>
</evidence>
<gene>
    <name evidence="2" type="ORF">FSB_LOCUS9425</name>
</gene>
<reference evidence="2" key="1">
    <citation type="submission" date="2018-02" db="EMBL/GenBank/DDBJ databases">
        <authorList>
            <person name="Cohen D.B."/>
            <person name="Kent A.D."/>
        </authorList>
    </citation>
    <scope>NUCLEOTIDE SEQUENCE</scope>
</reference>
<dbReference type="InterPro" id="IPR025322">
    <property type="entry name" value="PADRE_dom"/>
</dbReference>
<feature type="region of interest" description="Disordered" evidence="1">
    <location>
        <begin position="107"/>
        <end position="135"/>
    </location>
</feature>
<organism evidence="2">
    <name type="scientific">Fagus sylvatica</name>
    <name type="common">Beechnut</name>
    <dbReference type="NCBI Taxonomy" id="28930"/>
    <lineage>
        <taxon>Eukaryota</taxon>
        <taxon>Viridiplantae</taxon>
        <taxon>Streptophyta</taxon>
        <taxon>Embryophyta</taxon>
        <taxon>Tracheophyta</taxon>
        <taxon>Spermatophyta</taxon>
        <taxon>Magnoliopsida</taxon>
        <taxon>eudicotyledons</taxon>
        <taxon>Gunneridae</taxon>
        <taxon>Pentapetalae</taxon>
        <taxon>rosids</taxon>
        <taxon>fabids</taxon>
        <taxon>Fagales</taxon>
        <taxon>Fagaceae</taxon>
        <taxon>Fagus</taxon>
    </lineage>
</organism>
<feature type="compositionally biased region" description="Polar residues" evidence="1">
    <location>
        <begin position="117"/>
        <end position="135"/>
    </location>
</feature>
<dbReference type="PANTHER" id="PTHR33052">
    <property type="entry name" value="DUF4228 DOMAIN PROTEIN-RELATED"/>
    <property type="match status" value="1"/>
</dbReference>
<dbReference type="Pfam" id="PF14009">
    <property type="entry name" value="PADRE"/>
    <property type="match status" value="1"/>
</dbReference>
<dbReference type="EMBL" id="OIVN01000523">
    <property type="protein sequence ID" value="SPC81543.1"/>
    <property type="molecule type" value="Genomic_DNA"/>
</dbReference>
<name>A0A2N9F321_FAGSY</name>